<feature type="domain" description="Anaphase-promoting complex subunit 4-like WD40" evidence="1">
    <location>
        <begin position="80"/>
        <end position="157"/>
    </location>
</feature>
<dbReference type="InterPro" id="IPR011044">
    <property type="entry name" value="Quino_amine_DH_bsu"/>
</dbReference>
<evidence type="ECO:0000259" key="1">
    <source>
        <dbReference type="Pfam" id="PF12894"/>
    </source>
</evidence>
<evidence type="ECO:0000313" key="2">
    <source>
        <dbReference type="EMBL" id="PQO30352.1"/>
    </source>
</evidence>
<dbReference type="AlphaFoldDB" id="A0A2S8FDY4"/>
<comment type="caution">
    <text evidence="2">The sequence shown here is derived from an EMBL/GenBank/DDBJ whole genome shotgun (WGS) entry which is preliminary data.</text>
</comment>
<dbReference type="EMBL" id="PUHY01000014">
    <property type="protein sequence ID" value="PQO30352.1"/>
    <property type="molecule type" value="Genomic_DNA"/>
</dbReference>
<dbReference type="OrthoDB" id="234275at2"/>
<name>A0A2S8FDY4_9BACT</name>
<dbReference type="InterPro" id="IPR015943">
    <property type="entry name" value="WD40/YVTN_repeat-like_dom_sf"/>
</dbReference>
<accession>A0A2S8FDY4</accession>
<dbReference type="SUPFAM" id="SSF50969">
    <property type="entry name" value="YVTN repeat-like/Quinoprotein amine dehydrogenase"/>
    <property type="match status" value="1"/>
</dbReference>
<dbReference type="Proteomes" id="UP000238322">
    <property type="component" value="Unassembled WGS sequence"/>
</dbReference>
<sequence length="673" mass="76624">MRQLNPLVWAAGLIVVVLFGSDTSECAESTTEVARMAREVLDPIENPVKFHFEKIADIPLKEFGVVAQSPANGGRLLFCQTESEDVFLWDVENRKKLWTLLRKDMPENVRSIAISPDGAHAAIGYNAGKVAVLDGKTGEVLITHQLRDLAVITVGFTYDGSQVFGADMEGFSFITPLLQRTTKIDPGIDTKIIKHVLMAATSNNRWWKVLNMRDRPEIHQFSSEGPLDESDSPIRAGYTFGWMKSGPNYIMLLDAASKYWIRRVETGPNGETFKTMPLEQRGGIAMAFDRSGETFWRMDRESLEVYDTKTDERVANATWMEVIYPGTVCYLFPDEERMLVTCKGDNASLWQLTGDRMGIIEGTKSRVNELIAEERFDVIEEIARRWNGQIDHFRYSSHETPTSYLIDELVTYEEVDLPKEERNSRYLDWIASHAEDCQFMRLVMFHVYYRTAYLHRGNGPASTVTEKGAVKYEDYMKRAWEVLEPIFDQEDVPAEAYTCAIMAGKNFQWEPAVIESYLRASAAKWPKYHRTYSEEAVARLPRWGGEPGDTARFASKMAENVGGDEGDILYAQIFRYVSRYTSVTEILKDPACDHERFLRGMFLLGQQKSNHNALNLGIFASNVLNDAAMARKFADKFLELDVKPSSEIWPRKFELIDKAIADARKAKFEAMAK</sequence>
<organism evidence="2 3">
    <name type="scientific">Blastopirellula marina</name>
    <dbReference type="NCBI Taxonomy" id="124"/>
    <lineage>
        <taxon>Bacteria</taxon>
        <taxon>Pseudomonadati</taxon>
        <taxon>Planctomycetota</taxon>
        <taxon>Planctomycetia</taxon>
        <taxon>Pirellulales</taxon>
        <taxon>Pirellulaceae</taxon>
        <taxon>Blastopirellula</taxon>
    </lineage>
</organism>
<evidence type="ECO:0000313" key="3">
    <source>
        <dbReference type="Proteomes" id="UP000238322"/>
    </source>
</evidence>
<dbReference type="InterPro" id="IPR024977">
    <property type="entry name" value="Apc4-like_WD40_dom"/>
</dbReference>
<protein>
    <recommendedName>
        <fullName evidence="1">Anaphase-promoting complex subunit 4-like WD40 domain-containing protein</fullName>
    </recommendedName>
</protein>
<proteinExistence type="predicted"/>
<reference evidence="2 3" key="1">
    <citation type="submission" date="2018-02" db="EMBL/GenBank/DDBJ databases">
        <title>Comparative genomes isolates from brazilian mangrove.</title>
        <authorList>
            <person name="Araujo J.E."/>
            <person name="Taketani R.G."/>
            <person name="Silva M.C.P."/>
            <person name="Loureco M.V."/>
            <person name="Andreote F.D."/>
        </authorList>
    </citation>
    <scope>NUCLEOTIDE SEQUENCE [LARGE SCALE GENOMIC DNA]</scope>
    <source>
        <strain evidence="2 3">Hex-1 MGV</strain>
    </source>
</reference>
<gene>
    <name evidence="2" type="ORF">C5Y83_23590</name>
</gene>
<dbReference type="RefSeq" id="WP_105332257.1">
    <property type="nucleotide sequence ID" value="NZ_PUHY01000014.1"/>
</dbReference>
<dbReference type="Pfam" id="PF12894">
    <property type="entry name" value="ANAPC4_WD40"/>
    <property type="match status" value="1"/>
</dbReference>
<dbReference type="Gene3D" id="2.130.10.10">
    <property type="entry name" value="YVTN repeat-like/Quinoprotein amine dehydrogenase"/>
    <property type="match status" value="1"/>
</dbReference>